<comment type="caution">
    <text evidence="4">The sequence shown here is derived from an EMBL/GenBank/DDBJ whole genome shotgun (WGS) entry which is preliminary data.</text>
</comment>
<proteinExistence type="predicted"/>
<dbReference type="InterPro" id="IPR015915">
    <property type="entry name" value="Kelch-typ_b-propeller"/>
</dbReference>
<sequence>MIDAVIKASLQEIAIPTNATIVSTSDIRPPQCFHEDSFYLCTDDLWYFNAAPPLQWTKVSQVPFNKRQGQSMTSTPFGVVFFGGQEKGFSYHNDLWIFNKGEWSYVTCDIPVRAYHAAACDQLGRLVIYGGTTLNQKVLRDIYIIDMKTQKTIELKFPNLPPVSHDHSLTLLPDGTFCLFGGELELSEDNRATSQTMKYNIYILDFEKLSVKKIATDFENTIGTHFSACIYNMLFIFGGSDRNVWAFNFDHNVWIPLQLPTFNNVKFSPFFAFISKLFTENKCLHLVSDDFKKLASIPIFIEPPPADVKNNPQFIHFLKNHLIYANSYFDKFDPRSQLFILEKRRFLTTRRLDLLSKLINSKIVPEESATRLFKLQDELSQANYIILHAEKVRSLMKLIANRNQINENLISDENDTNTDGDSKGNLNNDQNSDDLKVDEIDGNEKSDDNKENENNDEIQENDEVVNNDNKSSMEKNENDVHKIILELTNMRQRFQDEIEPLVEECDSLAQQIELSTFDYLLQNPDKNLQRASKSITEYETLEENSKQLAKAIFTERKKLEFEKSKISTTHLQKKDTILNIRDQLWGVTKRETEINKTLYETKIKFYKTLSELTKFRDMELSVEDEDARTNGYQMYEIPREEMKIKNLHEKFEIFNQDLQNYVDDLDSSKPSMKDGTPLKKISRVSRTLNNLQKWTYEVKKYFPNEDSEETASKKSKGRKHRRRVSSNIKTPDFFTSFPESIGKNDVYLEDIERVLSKIEEDLGK</sequence>
<keyword evidence="5" id="KW-1185">Reference proteome</keyword>
<dbReference type="VEuPathDB" id="TrichDB:TRFO_13488"/>
<dbReference type="PANTHER" id="PTHR46093:SF18">
    <property type="entry name" value="FIBRONECTIN TYPE-III DOMAIN-CONTAINING PROTEIN"/>
    <property type="match status" value="1"/>
</dbReference>
<evidence type="ECO:0000256" key="1">
    <source>
        <dbReference type="ARBA" id="ARBA00022441"/>
    </source>
</evidence>
<dbReference type="GeneID" id="94831986"/>
<dbReference type="PANTHER" id="PTHR46093">
    <property type="entry name" value="ACYL-COA-BINDING DOMAIN-CONTAINING PROTEIN 5"/>
    <property type="match status" value="1"/>
</dbReference>
<feature type="compositionally biased region" description="Basic residues" evidence="3">
    <location>
        <begin position="713"/>
        <end position="724"/>
    </location>
</feature>
<keyword evidence="2" id="KW-0677">Repeat</keyword>
<reference evidence="4" key="1">
    <citation type="submission" date="2016-10" db="EMBL/GenBank/DDBJ databases">
        <authorList>
            <person name="Benchimol M."/>
            <person name="Almeida L.G."/>
            <person name="Vasconcelos A.T."/>
            <person name="Perreira-Neves A."/>
            <person name="Rosa I.A."/>
            <person name="Tasca T."/>
            <person name="Bogo M.R."/>
            <person name="de Souza W."/>
        </authorList>
    </citation>
    <scope>NUCLEOTIDE SEQUENCE [LARGE SCALE GENOMIC DNA]</scope>
    <source>
        <strain evidence="4">K</strain>
    </source>
</reference>
<protein>
    <recommendedName>
        <fullName evidence="6">Kelch motif family protein</fullName>
    </recommendedName>
</protein>
<name>A0A1J4KY36_9EUKA</name>
<feature type="region of interest" description="Disordered" evidence="3">
    <location>
        <begin position="705"/>
        <end position="725"/>
    </location>
</feature>
<evidence type="ECO:0000313" key="4">
    <source>
        <dbReference type="EMBL" id="OHT16151.1"/>
    </source>
</evidence>
<gene>
    <name evidence="4" type="ORF">TRFO_13488</name>
</gene>
<feature type="compositionally biased region" description="Basic and acidic residues" evidence="3">
    <location>
        <begin position="433"/>
        <end position="453"/>
    </location>
</feature>
<dbReference type="OrthoDB" id="432528at2759"/>
<evidence type="ECO:0000256" key="2">
    <source>
        <dbReference type="ARBA" id="ARBA00022737"/>
    </source>
</evidence>
<evidence type="ECO:0000256" key="3">
    <source>
        <dbReference type="SAM" id="MobiDB-lite"/>
    </source>
</evidence>
<keyword evidence="1" id="KW-0880">Kelch repeat</keyword>
<dbReference type="Pfam" id="PF24681">
    <property type="entry name" value="Kelch_KLHDC2_KLHL20_DRC7"/>
    <property type="match status" value="1"/>
</dbReference>
<feature type="compositionally biased region" description="Acidic residues" evidence="3">
    <location>
        <begin position="454"/>
        <end position="465"/>
    </location>
</feature>
<dbReference type="SUPFAM" id="SSF117281">
    <property type="entry name" value="Kelch motif"/>
    <property type="match status" value="1"/>
</dbReference>
<dbReference type="Proteomes" id="UP000179807">
    <property type="component" value="Unassembled WGS sequence"/>
</dbReference>
<evidence type="ECO:0008006" key="6">
    <source>
        <dbReference type="Google" id="ProtNLM"/>
    </source>
</evidence>
<dbReference type="EMBL" id="MLAK01000145">
    <property type="protein sequence ID" value="OHT16151.1"/>
    <property type="molecule type" value="Genomic_DNA"/>
</dbReference>
<dbReference type="RefSeq" id="XP_068369287.1">
    <property type="nucleotide sequence ID" value="XM_068497282.1"/>
</dbReference>
<dbReference type="Gene3D" id="2.120.10.80">
    <property type="entry name" value="Kelch-type beta propeller"/>
    <property type="match status" value="1"/>
</dbReference>
<evidence type="ECO:0000313" key="5">
    <source>
        <dbReference type="Proteomes" id="UP000179807"/>
    </source>
</evidence>
<organism evidence="4 5">
    <name type="scientific">Tritrichomonas foetus</name>
    <dbReference type="NCBI Taxonomy" id="1144522"/>
    <lineage>
        <taxon>Eukaryota</taxon>
        <taxon>Metamonada</taxon>
        <taxon>Parabasalia</taxon>
        <taxon>Tritrichomonadida</taxon>
        <taxon>Tritrichomonadidae</taxon>
        <taxon>Tritrichomonas</taxon>
    </lineage>
</organism>
<dbReference type="AlphaFoldDB" id="A0A1J4KY36"/>
<feature type="region of interest" description="Disordered" evidence="3">
    <location>
        <begin position="410"/>
        <end position="477"/>
    </location>
</feature>
<accession>A0A1J4KY36</accession>